<comment type="caution">
    <text evidence="2">The sequence shown here is derived from an EMBL/GenBank/DDBJ whole genome shotgun (WGS) entry which is preliminary data.</text>
</comment>
<evidence type="ECO:0008006" key="4">
    <source>
        <dbReference type="Google" id="ProtNLM"/>
    </source>
</evidence>
<feature type="compositionally biased region" description="Polar residues" evidence="1">
    <location>
        <begin position="81"/>
        <end position="91"/>
    </location>
</feature>
<dbReference type="AlphaFoldDB" id="A0A834GQL6"/>
<feature type="compositionally biased region" description="Low complexity" evidence="1">
    <location>
        <begin position="67"/>
        <end position="80"/>
    </location>
</feature>
<organism evidence="2 3">
    <name type="scientific">Rhododendron simsii</name>
    <name type="common">Sims's rhododendron</name>
    <dbReference type="NCBI Taxonomy" id="118357"/>
    <lineage>
        <taxon>Eukaryota</taxon>
        <taxon>Viridiplantae</taxon>
        <taxon>Streptophyta</taxon>
        <taxon>Embryophyta</taxon>
        <taxon>Tracheophyta</taxon>
        <taxon>Spermatophyta</taxon>
        <taxon>Magnoliopsida</taxon>
        <taxon>eudicotyledons</taxon>
        <taxon>Gunneridae</taxon>
        <taxon>Pentapetalae</taxon>
        <taxon>asterids</taxon>
        <taxon>Ericales</taxon>
        <taxon>Ericaceae</taxon>
        <taxon>Ericoideae</taxon>
        <taxon>Rhodoreae</taxon>
        <taxon>Rhododendron</taxon>
    </lineage>
</organism>
<feature type="region of interest" description="Disordered" evidence="1">
    <location>
        <begin position="148"/>
        <end position="181"/>
    </location>
</feature>
<accession>A0A834GQL6</accession>
<gene>
    <name evidence="2" type="ORF">RHSIM_Rhsim06G0088200</name>
</gene>
<evidence type="ECO:0000256" key="1">
    <source>
        <dbReference type="SAM" id="MobiDB-lite"/>
    </source>
</evidence>
<evidence type="ECO:0000313" key="3">
    <source>
        <dbReference type="Proteomes" id="UP000626092"/>
    </source>
</evidence>
<name>A0A834GQL6_RHOSS</name>
<dbReference type="EMBL" id="WJXA01000006">
    <property type="protein sequence ID" value="KAF7140379.1"/>
    <property type="molecule type" value="Genomic_DNA"/>
</dbReference>
<feature type="region of interest" description="Disordered" evidence="1">
    <location>
        <begin position="67"/>
        <end position="91"/>
    </location>
</feature>
<reference evidence="2" key="1">
    <citation type="submission" date="2019-11" db="EMBL/GenBank/DDBJ databases">
        <authorList>
            <person name="Liu Y."/>
            <person name="Hou J."/>
            <person name="Li T.-Q."/>
            <person name="Guan C.-H."/>
            <person name="Wu X."/>
            <person name="Wu H.-Z."/>
            <person name="Ling F."/>
            <person name="Zhang R."/>
            <person name="Shi X.-G."/>
            <person name="Ren J.-P."/>
            <person name="Chen E.-F."/>
            <person name="Sun J.-M."/>
        </authorList>
    </citation>
    <scope>NUCLEOTIDE SEQUENCE</scope>
    <source>
        <strain evidence="2">Adult_tree_wgs_1</strain>
        <tissue evidence="2">Leaves</tissue>
    </source>
</reference>
<feature type="compositionally biased region" description="Polar residues" evidence="1">
    <location>
        <begin position="149"/>
        <end position="167"/>
    </location>
</feature>
<sequence>MDTEKRRRLDYARICVEVDAVFELPNDIQVTVNGVVVVVAIENQWLPAICLECKRFGSSNGCCSKSSSPKPPVTSSSSVNAENTSCEVGGSSTLHNVTTPNVVVTQTFPTSIALSTDDTKSDDLDEDIVVDIEIEAKTAVPICPRAQLTKETTPNSGAAASSLTPSSGLPKRAAKRAAKATRSTLESTEVVSLVPGTAITITPDAKLISGGFNKDNNSGGKEVLGAAKAPIAMAIRAIFDKSWTTGDSPW</sequence>
<evidence type="ECO:0000313" key="2">
    <source>
        <dbReference type="EMBL" id="KAF7140379.1"/>
    </source>
</evidence>
<protein>
    <recommendedName>
        <fullName evidence="4">DUF4283 domain-containing protein</fullName>
    </recommendedName>
</protein>
<keyword evidence="3" id="KW-1185">Reference proteome</keyword>
<dbReference type="Proteomes" id="UP000626092">
    <property type="component" value="Unassembled WGS sequence"/>
</dbReference>
<proteinExistence type="predicted"/>